<dbReference type="EMBL" id="QXFT01001298">
    <property type="protein sequence ID" value="KAE9322663.1"/>
    <property type="molecule type" value="Genomic_DNA"/>
</dbReference>
<name>A0A6A4EQ98_9STRA</name>
<evidence type="ECO:0008006" key="3">
    <source>
        <dbReference type="Google" id="ProtNLM"/>
    </source>
</evidence>
<proteinExistence type="predicted"/>
<dbReference type="SUPFAM" id="SSF52540">
    <property type="entry name" value="P-loop containing nucleoside triphosphate hydrolases"/>
    <property type="match status" value="1"/>
</dbReference>
<dbReference type="InterPro" id="IPR027417">
    <property type="entry name" value="P-loop_NTPase"/>
</dbReference>
<dbReference type="AlphaFoldDB" id="A0A6A4EQ98"/>
<dbReference type="Proteomes" id="UP000434957">
    <property type="component" value="Unassembled WGS sequence"/>
</dbReference>
<accession>A0A6A4EQ98</accession>
<gene>
    <name evidence="1" type="ORF">PR003_g17173</name>
</gene>
<evidence type="ECO:0000313" key="1">
    <source>
        <dbReference type="EMBL" id="KAE9322663.1"/>
    </source>
</evidence>
<sequence length="95" mass="10770">MEREAYNLVDDYRAHRDGYREHMNYPPRLFLIMRGLPGSGKSTFALEVARYADQFGLSTLICSADKFFQCGGPTCSIGTDSMKRMKHATRSAAKR</sequence>
<evidence type="ECO:0000313" key="2">
    <source>
        <dbReference type="Proteomes" id="UP000434957"/>
    </source>
</evidence>
<keyword evidence="2" id="KW-1185">Reference proteome</keyword>
<reference evidence="1 2" key="1">
    <citation type="submission" date="2018-08" db="EMBL/GenBank/DDBJ databases">
        <title>Genomic investigation of the strawberry pathogen Phytophthora fragariae indicates pathogenicity is determined by transcriptional variation in three key races.</title>
        <authorList>
            <person name="Adams T.M."/>
            <person name="Armitage A.D."/>
            <person name="Sobczyk M.K."/>
            <person name="Bates H.J."/>
            <person name="Dunwell J.M."/>
            <person name="Nellist C.F."/>
            <person name="Harrison R.J."/>
        </authorList>
    </citation>
    <scope>NUCLEOTIDE SEQUENCE [LARGE SCALE GENOMIC DNA]</scope>
    <source>
        <strain evidence="1 2">SCRP333</strain>
    </source>
</reference>
<comment type="caution">
    <text evidence="1">The sequence shown here is derived from an EMBL/GenBank/DDBJ whole genome shotgun (WGS) entry which is preliminary data.</text>
</comment>
<organism evidence="1 2">
    <name type="scientific">Phytophthora rubi</name>
    <dbReference type="NCBI Taxonomy" id="129364"/>
    <lineage>
        <taxon>Eukaryota</taxon>
        <taxon>Sar</taxon>
        <taxon>Stramenopiles</taxon>
        <taxon>Oomycota</taxon>
        <taxon>Peronosporomycetes</taxon>
        <taxon>Peronosporales</taxon>
        <taxon>Peronosporaceae</taxon>
        <taxon>Phytophthora</taxon>
    </lineage>
</organism>
<protein>
    <recommendedName>
        <fullName evidence="3">Zeta toxin domain-containing protein</fullName>
    </recommendedName>
</protein>
<dbReference type="Gene3D" id="3.40.50.300">
    <property type="entry name" value="P-loop containing nucleotide triphosphate hydrolases"/>
    <property type="match status" value="1"/>
</dbReference>